<name>A0A8J3R674_9ACTN</name>
<dbReference type="Proteomes" id="UP000610966">
    <property type="component" value="Unassembled WGS sequence"/>
</dbReference>
<evidence type="ECO:0000313" key="4">
    <source>
        <dbReference type="Proteomes" id="UP000610966"/>
    </source>
</evidence>
<keyword evidence="2" id="KW-1133">Transmembrane helix</keyword>
<feature type="compositionally biased region" description="Polar residues" evidence="1">
    <location>
        <begin position="1"/>
        <end position="11"/>
    </location>
</feature>
<evidence type="ECO:0000313" key="3">
    <source>
        <dbReference type="EMBL" id="GIH68535.1"/>
    </source>
</evidence>
<keyword evidence="2" id="KW-0472">Membrane</keyword>
<keyword evidence="2" id="KW-0812">Transmembrane</keyword>
<organism evidence="3 4">
    <name type="scientific">Sphaerimonospora thailandensis</name>
    <dbReference type="NCBI Taxonomy" id="795644"/>
    <lineage>
        <taxon>Bacteria</taxon>
        <taxon>Bacillati</taxon>
        <taxon>Actinomycetota</taxon>
        <taxon>Actinomycetes</taxon>
        <taxon>Streptosporangiales</taxon>
        <taxon>Streptosporangiaceae</taxon>
        <taxon>Sphaerimonospora</taxon>
    </lineage>
</organism>
<evidence type="ECO:0000256" key="2">
    <source>
        <dbReference type="SAM" id="Phobius"/>
    </source>
</evidence>
<dbReference type="AlphaFoldDB" id="A0A8J3R674"/>
<protein>
    <recommendedName>
        <fullName evidence="5">Integral membrane protein</fullName>
    </recommendedName>
</protein>
<accession>A0A8J3R674</accession>
<keyword evidence="4" id="KW-1185">Reference proteome</keyword>
<evidence type="ECO:0000256" key="1">
    <source>
        <dbReference type="SAM" id="MobiDB-lite"/>
    </source>
</evidence>
<feature type="region of interest" description="Disordered" evidence="1">
    <location>
        <begin position="1"/>
        <end position="55"/>
    </location>
</feature>
<reference evidence="3" key="1">
    <citation type="submission" date="2021-01" db="EMBL/GenBank/DDBJ databases">
        <title>Whole genome shotgun sequence of Sphaerimonospora thailandensis NBRC 107569.</title>
        <authorList>
            <person name="Komaki H."/>
            <person name="Tamura T."/>
        </authorList>
    </citation>
    <scope>NUCLEOTIDE SEQUENCE</scope>
    <source>
        <strain evidence="3">NBRC 107569</strain>
    </source>
</reference>
<gene>
    <name evidence="3" type="ORF">Mth01_07880</name>
</gene>
<sequence>MKVPETASQPPGTGHPNAGHPTTAQPTPAWPQPQQPYPPQAHPPQPVAPSTREDLRAVLAARRDLGPEYEDALVDSFLDKLDVEIGARVRNEVAAQAHYQLGPHQQQTPPPQKKDSGVGVAMGSLALGIPLTGIAVGSAGTPGLLLAWGGIVAVNLAYALGRRRQR</sequence>
<feature type="compositionally biased region" description="Pro residues" evidence="1">
    <location>
        <begin position="28"/>
        <end position="47"/>
    </location>
</feature>
<evidence type="ECO:0008006" key="5">
    <source>
        <dbReference type="Google" id="ProtNLM"/>
    </source>
</evidence>
<proteinExistence type="predicted"/>
<dbReference type="EMBL" id="BOOG01000008">
    <property type="protein sequence ID" value="GIH68535.1"/>
    <property type="molecule type" value="Genomic_DNA"/>
</dbReference>
<feature type="transmembrane region" description="Helical" evidence="2">
    <location>
        <begin position="117"/>
        <end position="137"/>
    </location>
</feature>
<comment type="caution">
    <text evidence="3">The sequence shown here is derived from an EMBL/GenBank/DDBJ whole genome shotgun (WGS) entry which is preliminary data.</text>
</comment>
<feature type="transmembrane region" description="Helical" evidence="2">
    <location>
        <begin position="143"/>
        <end position="161"/>
    </location>
</feature>